<keyword evidence="3" id="KW-1185">Reference proteome</keyword>
<dbReference type="EMBL" id="CP003364">
    <property type="protein sequence ID" value="AGA26286.1"/>
    <property type="molecule type" value="Genomic_DNA"/>
</dbReference>
<dbReference type="eggNOG" id="COG2226">
    <property type="taxonomic scope" value="Bacteria"/>
</dbReference>
<evidence type="ECO:0000313" key="2">
    <source>
        <dbReference type="EMBL" id="AGA26286.1"/>
    </source>
</evidence>
<evidence type="ECO:0000259" key="1">
    <source>
        <dbReference type="Pfam" id="PF08241"/>
    </source>
</evidence>
<dbReference type="GO" id="GO:0008757">
    <property type="term" value="F:S-adenosylmethionine-dependent methyltransferase activity"/>
    <property type="evidence" value="ECO:0007669"/>
    <property type="project" value="InterPro"/>
</dbReference>
<dbReference type="CDD" id="cd02440">
    <property type="entry name" value="AdoMet_MTases"/>
    <property type="match status" value="1"/>
</dbReference>
<dbReference type="OrthoDB" id="9791837at2"/>
<dbReference type="InterPro" id="IPR029063">
    <property type="entry name" value="SAM-dependent_MTases_sf"/>
</dbReference>
<proteinExistence type="predicted"/>
<accession>L0DC90</accession>
<dbReference type="KEGG" id="saci:Sinac_1924"/>
<dbReference type="RefSeq" id="WP_015245453.1">
    <property type="nucleotide sequence ID" value="NC_019892.1"/>
</dbReference>
<name>L0DC90_SINAD</name>
<gene>
    <name evidence="2" type="ordered locus">Sinac_1924</name>
</gene>
<dbReference type="HOGENOM" id="CLU_077144_0_0_0"/>
<dbReference type="Pfam" id="PF08241">
    <property type="entry name" value="Methyltransf_11"/>
    <property type="match status" value="1"/>
</dbReference>
<evidence type="ECO:0000313" key="3">
    <source>
        <dbReference type="Proteomes" id="UP000010798"/>
    </source>
</evidence>
<dbReference type="Proteomes" id="UP000010798">
    <property type="component" value="Chromosome"/>
</dbReference>
<dbReference type="InterPro" id="IPR013216">
    <property type="entry name" value="Methyltransf_11"/>
</dbReference>
<protein>
    <submittedName>
        <fullName evidence="2">Methylase involved in ubiquinone/menaquinone biosynthesis</fullName>
    </submittedName>
</protein>
<keyword evidence="2" id="KW-0489">Methyltransferase</keyword>
<feature type="domain" description="Methyltransferase type 11" evidence="1">
    <location>
        <begin position="165"/>
        <end position="215"/>
    </location>
</feature>
<dbReference type="STRING" id="886293.Sinac_1924"/>
<dbReference type="GO" id="GO:0032259">
    <property type="term" value="P:methylation"/>
    <property type="evidence" value="ECO:0007669"/>
    <property type="project" value="UniProtKB-KW"/>
</dbReference>
<organism evidence="2 3">
    <name type="scientific">Singulisphaera acidiphila (strain ATCC BAA-1392 / DSM 18658 / VKM B-2454 / MOB10)</name>
    <dbReference type="NCBI Taxonomy" id="886293"/>
    <lineage>
        <taxon>Bacteria</taxon>
        <taxon>Pseudomonadati</taxon>
        <taxon>Planctomycetota</taxon>
        <taxon>Planctomycetia</taxon>
        <taxon>Isosphaerales</taxon>
        <taxon>Isosphaeraceae</taxon>
        <taxon>Singulisphaera</taxon>
    </lineage>
</organism>
<dbReference type="SUPFAM" id="SSF53335">
    <property type="entry name" value="S-adenosyl-L-methionine-dependent methyltransferases"/>
    <property type="match status" value="1"/>
</dbReference>
<dbReference type="Gene3D" id="3.40.50.150">
    <property type="entry name" value="Vaccinia Virus protein VP39"/>
    <property type="match status" value="1"/>
</dbReference>
<keyword evidence="2" id="KW-0808">Transferase</keyword>
<dbReference type="AlphaFoldDB" id="L0DC90"/>
<reference evidence="2 3" key="1">
    <citation type="submission" date="2012-02" db="EMBL/GenBank/DDBJ databases">
        <title>Complete sequence of chromosome of Singulisphaera acidiphila DSM 18658.</title>
        <authorList>
            <consortium name="US DOE Joint Genome Institute (JGI-PGF)"/>
            <person name="Lucas S."/>
            <person name="Copeland A."/>
            <person name="Lapidus A."/>
            <person name="Glavina del Rio T."/>
            <person name="Dalin E."/>
            <person name="Tice H."/>
            <person name="Bruce D."/>
            <person name="Goodwin L."/>
            <person name="Pitluck S."/>
            <person name="Peters L."/>
            <person name="Ovchinnikova G."/>
            <person name="Chertkov O."/>
            <person name="Kyrpides N."/>
            <person name="Mavromatis K."/>
            <person name="Ivanova N."/>
            <person name="Brettin T."/>
            <person name="Detter J.C."/>
            <person name="Han C."/>
            <person name="Larimer F."/>
            <person name="Land M."/>
            <person name="Hauser L."/>
            <person name="Markowitz V."/>
            <person name="Cheng J.-F."/>
            <person name="Hugenholtz P."/>
            <person name="Woyke T."/>
            <person name="Wu D."/>
            <person name="Tindall B."/>
            <person name="Pomrenke H."/>
            <person name="Brambilla E."/>
            <person name="Klenk H.-P."/>
            <person name="Eisen J.A."/>
        </authorList>
    </citation>
    <scope>NUCLEOTIDE SEQUENCE [LARGE SCALE GENOMIC DNA]</scope>
    <source>
        <strain evidence="3">ATCC BAA-1392 / DSM 18658 / VKM B-2454 / MOB10</strain>
    </source>
</reference>
<sequence length="313" mass="34976">MPRIPRWLKVWLVPIWNRTHRVVGRTRQFATAILQGRCEWCSACGRFGPMLYQARVVPPRLAELWGLTPQRTKALARRESCNCAWCGAKLRARRIARVLLDTYPVGDSLERAPSVAAWVRRPEFRRLRVAEFNVIEGLHDVLLALPGLAYSEYQEGVEPGSMVDQVRCENLTRLTYPDESFDLVLTSETLEHVPDLDAALREIRRILVPGGRHIFTVPVLPGVPKTYARADLMPDGTIVARGPMIHHPGGDHGYPVFTEFGADLPDLLKKAGFETTVSWGDSTEEDLAQVFISRKPDGASIATAGLTHSRPLG</sequence>
<keyword evidence="2" id="KW-0830">Ubiquinone</keyword>